<reference evidence="2" key="1">
    <citation type="submission" date="2021-03" db="EMBL/GenBank/DDBJ databases">
        <title>Draft genome sequence of rust myrtle Austropuccinia psidii MF-1, a brazilian biotype.</title>
        <authorList>
            <person name="Quecine M.C."/>
            <person name="Pachon D.M.R."/>
            <person name="Bonatelli M.L."/>
            <person name="Correr F.H."/>
            <person name="Franceschini L.M."/>
            <person name="Leite T.F."/>
            <person name="Margarido G.R.A."/>
            <person name="Almeida C.A."/>
            <person name="Ferrarezi J.A."/>
            <person name="Labate C.A."/>
        </authorList>
    </citation>
    <scope>NUCLEOTIDE SEQUENCE</scope>
    <source>
        <strain evidence="2">MF-1</strain>
    </source>
</reference>
<dbReference type="AlphaFoldDB" id="A0A9Q3HMR1"/>
<proteinExistence type="predicted"/>
<sequence>MKEFPSGNGSQDPKKEDRNASGILALCPQVLICPPPVRHHHPMVAPLLDRRKVIIQPMKDEKNPLNTPQQDSHVTHMPCQKTPQQPTPGPSGTRWSEYLFCGKQPSFPFASSELTFPAFVEPSQHHEPPIRGQVNPLNHMWTP</sequence>
<dbReference type="EMBL" id="AVOT02021999">
    <property type="protein sequence ID" value="MBW0511118.1"/>
    <property type="molecule type" value="Genomic_DNA"/>
</dbReference>
<protein>
    <submittedName>
        <fullName evidence="2">Uncharacterized protein</fullName>
    </submittedName>
</protein>
<keyword evidence="3" id="KW-1185">Reference proteome</keyword>
<organism evidence="2 3">
    <name type="scientific">Austropuccinia psidii MF-1</name>
    <dbReference type="NCBI Taxonomy" id="1389203"/>
    <lineage>
        <taxon>Eukaryota</taxon>
        <taxon>Fungi</taxon>
        <taxon>Dikarya</taxon>
        <taxon>Basidiomycota</taxon>
        <taxon>Pucciniomycotina</taxon>
        <taxon>Pucciniomycetes</taxon>
        <taxon>Pucciniales</taxon>
        <taxon>Sphaerophragmiaceae</taxon>
        <taxon>Austropuccinia</taxon>
    </lineage>
</organism>
<gene>
    <name evidence="2" type="ORF">O181_050833</name>
</gene>
<evidence type="ECO:0000256" key="1">
    <source>
        <dbReference type="SAM" id="MobiDB-lite"/>
    </source>
</evidence>
<dbReference type="Proteomes" id="UP000765509">
    <property type="component" value="Unassembled WGS sequence"/>
</dbReference>
<feature type="region of interest" description="Disordered" evidence="1">
    <location>
        <begin position="61"/>
        <end position="95"/>
    </location>
</feature>
<accession>A0A9Q3HMR1</accession>
<name>A0A9Q3HMR1_9BASI</name>
<feature type="region of interest" description="Disordered" evidence="1">
    <location>
        <begin position="123"/>
        <end position="143"/>
    </location>
</feature>
<evidence type="ECO:0000313" key="3">
    <source>
        <dbReference type="Proteomes" id="UP000765509"/>
    </source>
</evidence>
<evidence type="ECO:0000313" key="2">
    <source>
        <dbReference type="EMBL" id="MBW0511118.1"/>
    </source>
</evidence>
<comment type="caution">
    <text evidence="2">The sequence shown here is derived from an EMBL/GenBank/DDBJ whole genome shotgun (WGS) entry which is preliminary data.</text>
</comment>